<keyword evidence="1" id="KW-1133">Transmembrane helix</keyword>
<name>A0A429X676_SIMTE</name>
<dbReference type="AlphaFoldDB" id="A0A429X676"/>
<accession>A0A429X676</accession>
<feature type="transmembrane region" description="Helical" evidence="1">
    <location>
        <begin position="51"/>
        <end position="76"/>
    </location>
</feature>
<dbReference type="Pfam" id="PF13787">
    <property type="entry name" value="HXXEE"/>
    <property type="match status" value="1"/>
</dbReference>
<feature type="transmembrane region" description="Helical" evidence="1">
    <location>
        <begin position="6"/>
        <end position="30"/>
    </location>
</feature>
<dbReference type="InterPro" id="IPR025671">
    <property type="entry name" value="HXXEE"/>
</dbReference>
<evidence type="ECO:0000313" key="3">
    <source>
        <dbReference type="Proteomes" id="UP000287296"/>
    </source>
</evidence>
<dbReference type="Proteomes" id="UP000287296">
    <property type="component" value="Unassembled WGS sequence"/>
</dbReference>
<comment type="caution">
    <text evidence="2">The sequence shown here is derived from an EMBL/GenBank/DDBJ whole genome shotgun (WGS) entry which is preliminary data.</text>
</comment>
<keyword evidence="1" id="KW-0812">Transmembrane</keyword>
<reference evidence="2 3" key="1">
    <citation type="submission" date="2018-12" db="EMBL/GenBank/DDBJ databases">
        <authorList>
            <person name="Sun L."/>
            <person name="Chen Z."/>
        </authorList>
    </citation>
    <scope>NUCLEOTIDE SEQUENCE [LARGE SCALE GENOMIC DNA]</scope>
    <source>
        <strain evidence="2 3">LMG 29736</strain>
    </source>
</reference>
<feature type="transmembrane region" description="Helical" evidence="1">
    <location>
        <begin position="110"/>
        <end position="130"/>
    </location>
</feature>
<protein>
    <submittedName>
        <fullName evidence="2">HXXEE domain-containing protein</fullName>
    </submittedName>
</protein>
<gene>
    <name evidence="2" type="ORF">D5F11_014915</name>
</gene>
<dbReference type="OrthoDB" id="5195477at2"/>
<keyword evidence="1" id="KW-0472">Membrane</keyword>
<feature type="transmembrane region" description="Helical" evidence="1">
    <location>
        <begin position="82"/>
        <end position="98"/>
    </location>
</feature>
<organism evidence="2 3">
    <name type="scientific">Siminovitchia terrae</name>
    <name type="common">Bacillus terrae</name>
    <dbReference type="NCBI Taxonomy" id="1914933"/>
    <lineage>
        <taxon>Bacteria</taxon>
        <taxon>Bacillati</taxon>
        <taxon>Bacillota</taxon>
        <taxon>Bacilli</taxon>
        <taxon>Bacillales</taxon>
        <taxon>Bacillaceae</taxon>
        <taxon>Siminovitchia</taxon>
    </lineage>
</organism>
<dbReference type="EMBL" id="QYTW02000015">
    <property type="protein sequence ID" value="RST58935.1"/>
    <property type="molecule type" value="Genomic_DNA"/>
</dbReference>
<dbReference type="RefSeq" id="WP_120116920.1">
    <property type="nucleotide sequence ID" value="NZ_QYTW02000015.1"/>
</dbReference>
<proteinExistence type="predicted"/>
<feature type="transmembrane region" description="Helical" evidence="1">
    <location>
        <begin position="136"/>
        <end position="160"/>
    </location>
</feature>
<evidence type="ECO:0000313" key="2">
    <source>
        <dbReference type="EMBL" id="RST58935.1"/>
    </source>
</evidence>
<sequence length="170" mass="19713">MDIDFLVWSFLIIFMLHNFEEIIMIERWFNESYPRIRERIPSFAKKEVDKFGTMTSAQFSAAVCVVFIVASALILITITTKQYYLFVGLNIFFALNIFTHPVQSIFLRSYVPGVWTTLLIIIPYNILFFYQLHLNGILNAGTVISALIVTILLIPVLMISHKVAEKWTLR</sequence>
<evidence type="ECO:0000256" key="1">
    <source>
        <dbReference type="SAM" id="Phobius"/>
    </source>
</evidence>